<dbReference type="SMART" id="SM00065">
    <property type="entry name" value="GAF"/>
    <property type="match status" value="1"/>
</dbReference>
<dbReference type="Gene3D" id="3.30.450.40">
    <property type="match status" value="1"/>
</dbReference>
<dbReference type="EMBL" id="CP043661">
    <property type="protein sequence ID" value="QNE16834.1"/>
    <property type="molecule type" value="Genomic_DNA"/>
</dbReference>
<dbReference type="RefSeq" id="WP_185445573.1">
    <property type="nucleotide sequence ID" value="NZ_CP043661.1"/>
</dbReference>
<organism evidence="6 7">
    <name type="scientific">Kribbella qitaiheensis</name>
    <dbReference type="NCBI Taxonomy" id="1544730"/>
    <lineage>
        <taxon>Bacteria</taxon>
        <taxon>Bacillati</taxon>
        <taxon>Actinomycetota</taxon>
        <taxon>Actinomycetes</taxon>
        <taxon>Propionibacteriales</taxon>
        <taxon>Kribbellaceae</taxon>
        <taxon>Kribbella</taxon>
    </lineage>
</organism>
<evidence type="ECO:0000256" key="1">
    <source>
        <dbReference type="ARBA" id="ARBA00022679"/>
    </source>
</evidence>
<evidence type="ECO:0000259" key="5">
    <source>
        <dbReference type="PROSITE" id="PS50921"/>
    </source>
</evidence>
<dbReference type="InterPro" id="IPR003018">
    <property type="entry name" value="GAF"/>
</dbReference>
<dbReference type="InterPro" id="IPR036388">
    <property type="entry name" value="WH-like_DNA-bd_sf"/>
</dbReference>
<dbReference type="AlphaFoldDB" id="A0A7G6WS69"/>
<dbReference type="Proteomes" id="UP000515563">
    <property type="component" value="Chromosome"/>
</dbReference>
<dbReference type="Gene3D" id="1.10.10.10">
    <property type="entry name" value="Winged helix-like DNA-binding domain superfamily/Winged helix DNA-binding domain"/>
    <property type="match status" value="1"/>
</dbReference>
<reference evidence="7" key="1">
    <citation type="submission" date="2019-09" db="EMBL/GenBank/DDBJ databases">
        <title>Antimicrobial potential of Antarctic Bacteria.</title>
        <authorList>
            <person name="Benaud N."/>
            <person name="Edwards R.J."/>
            <person name="Ferrari B.C."/>
        </authorList>
    </citation>
    <scope>NUCLEOTIDE SEQUENCE [LARGE SCALE GENOMIC DNA]</scope>
    <source>
        <strain evidence="7">SPB151</strain>
    </source>
</reference>
<keyword evidence="7" id="KW-1185">Reference proteome</keyword>
<feature type="domain" description="ANTAR" evidence="5">
    <location>
        <begin position="162"/>
        <end position="223"/>
    </location>
</feature>
<keyword evidence="4" id="KW-0804">Transcription</keyword>
<dbReference type="SUPFAM" id="SSF52172">
    <property type="entry name" value="CheY-like"/>
    <property type="match status" value="1"/>
</dbReference>
<evidence type="ECO:0000256" key="4">
    <source>
        <dbReference type="ARBA" id="ARBA00023163"/>
    </source>
</evidence>
<dbReference type="PROSITE" id="PS50921">
    <property type="entry name" value="ANTAR"/>
    <property type="match status" value="1"/>
</dbReference>
<dbReference type="KEGG" id="kqi:F1D05_01615"/>
<dbReference type="InterPro" id="IPR005561">
    <property type="entry name" value="ANTAR"/>
</dbReference>
<keyword evidence="2" id="KW-0418">Kinase</keyword>
<dbReference type="GO" id="GO:0003723">
    <property type="term" value="F:RNA binding"/>
    <property type="evidence" value="ECO:0007669"/>
    <property type="project" value="InterPro"/>
</dbReference>
<dbReference type="InterPro" id="IPR011006">
    <property type="entry name" value="CheY-like_superfamily"/>
</dbReference>
<gene>
    <name evidence="6" type="ORF">F1D05_01615</name>
</gene>
<accession>A0A7G6WS69</accession>
<name>A0A7G6WS69_9ACTN</name>
<dbReference type="InterPro" id="IPR029016">
    <property type="entry name" value="GAF-like_dom_sf"/>
</dbReference>
<keyword evidence="3" id="KW-0805">Transcription regulation</keyword>
<dbReference type="SMART" id="SM01012">
    <property type="entry name" value="ANTAR"/>
    <property type="match status" value="1"/>
</dbReference>
<protein>
    <submittedName>
        <fullName evidence="6">GAF and ANTAR domain-containing protein</fullName>
    </submittedName>
</protein>
<dbReference type="PIRSF" id="PIRSF036625">
    <property type="entry name" value="GAF_ANTAR"/>
    <property type="match status" value="1"/>
</dbReference>
<evidence type="ECO:0000256" key="3">
    <source>
        <dbReference type="ARBA" id="ARBA00023015"/>
    </source>
</evidence>
<dbReference type="Pfam" id="PF13185">
    <property type="entry name" value="GAF_2"/>
    <property type="match status" value="1"/>
</dbReference>
<proteinExistence type="predicted"/>
<sequence length="235" mass="25110">MFNHRELTAADIFARLAVDLHAAGGIGETVEAVAKFAVHALGCSSASVVLIRRGRSPEVAAVTDEALAELYRRQIDTGNGPLITAVKDDVVVMVADVLTDDRWTAEWAAQVAAAGIRSALHLPLPVAGRPVGVLSVYSDAANGFSDDDLAVAHILARHASIAVATRRQQDTLGQAVDARKLVGVAMGILMISYDVDQARAFTILQRYSQDTNTKLRDVAQHVIDTRKLPNGRLPT</sequence>
<dbReference type="SUPFAM" id="SSF55781">
    <property type="entry name" value="GAF domain-like"/>
    <property type="match status" value="1"/>
</dbReference>
<dbReference type="Pfam" id="PF03861">
    <property type="entry name" value="ANTAR"/>
    <property type="match status" value="1"/>
</dbReference>
<evidence type="ECO:0000256" key="2">
    <source>
        <dbReference type="ARBA" id="ARBA00022777"/>
    </source>
</evidence>
<evidence type="ECO:0000313" key="7">
    <source>
        <dbReference type="Proteomes" id="UP000515563"/>
    </source>
</evidence>
<keyword evidence="1" id="KW-0808">Transferase</keyword>
<evidence type="ECO:0000313" key="6">
    <source>
        <dbReference type="EMBL" id="QNE16834.1"/>
    </source>
</evidence>
<dbReference type="InterPro" id="IPR012074">
    <property type="entry name" value="GAF_ANTAR"/>
</dbReference>
<reference evidence="6 7" key="2">
    <citation type="journal article" date="2020" name="Microbiol. Resour. Announc.">
        <title>Antarctic desert soil bacteria exhibit high novel natural product potential, evaluated through long-read genome sequencing and comparative genomics.</title>
        <authorList>
            <person name="Benaud N."/>
            <person name="Edwards R.J."/>
            <person name="Amos T.G."/>
            <person name="D'Agostino P.M."/>
            <person name="Gutierrez-Chavez C."/>
            <person name="Montgomery K."/>
            <person name="Nicetic I."/>
            <person name="Ferrari B.C."/>
        </authorList>
    </citation>
    <scope>NUCLEOTIDE SEQUENCE [LARGE SCALE GENOMIC DNA]</scope>
    <source>
        <strain evidence="6 7">SPB151</strain>
    </source>
</reference>
<dbReference type="GO" id="GO:0016301">
    <property type="term" value="F:kinase activity"/>
    <property type="evidence" value="ECO:0007669"/>
    <property type="project" value="UniProtKB-KW"/>
</dbReference>